<dbReference type="EMBL" id="CAJVPK010000479">
    <property type="protein sequence ID" value="CAG8515778.1"/>
    <property type="molecule type" value="Genomic_DNA"/>
</dbReference>
<sequence length="120" mass="13677">MNRLSSIFRRDYIPTRVSYKTKSGPIHREALNIYYENICLANEILDPLPESIEINNNLLVGNLTKEDLLLAKLGSSTLNKLNNDDERTLALYLNKVVINDNQSIGVQKTFTDSLVYYLLA</sequence>
<dbReference type="OrthoDB" id="2447694at2759"/>
<name>A0A9N9F7G1_9GLOM</name>
<keyword evidence="2" id="KW-1185">Reference proteome</keyword>
<gene>
    <name evidence="1" type="ORF">DEBURN_LOCUS5408</name>
</gene>
<dbReference type="AlphaFoldDB" id="A0A9N9F7G1"/>
<organism evidence="1 2">
    <name type="scientific">Diversispora eburnea</name>
    <dbReference type="NCBI Taxonomy" id="1213867"/>
    <lineage>
        <taxon>Eukaryota</taxon>
        <taxon>Fungi</taxon>
        <taxon>Fungi incertae sedis</taxon>
        <taxon>Mucoromycota</taxon>
        <taxon>Glomeromycotina</taxon>
        <taxon>Glomeromycetes</taxon>
        <taxon>Diversisporales</taxon>
        <taxon>Diversisporaceae</taxon>
        <taxon>Diversispora</taxon>
    </lineage>
</organism>
<protein>
    <submittedName>
        <fullName evidence="1">6943_t:CDS:1</fullName>
    </submittedName>
</protein>
<dbReference type="Proteomes" id="UP000789706">
    <property type="component" value="Unassembled WGS sequence"/>
</dbReference>
<reference evidence="1" key="1">
    <citation type="submission" date="2021-06" db="EMBL/GenBank/DDBJ databases">
        <authorList>
            <person name="Kallberg Y."/>
            <person name="Tangrot J."/>
            <person name="Rosling A."/>
        </authorList>
    </citation>
    <scope>NUCLEOTIDE SEQUENCE</scope>
    <source>
        <strain evidence="1">AZ414A</strain>
    </source>
</reference>
<evidence type="ECO:0000313" key="1">
    <source>
        <dbReference type="EMBL" id="CAG8515778.1"/>
    </source>
</evidence>
<comment type="caution">
    <text evidence="1">The sequence shown here is derived from an EMBL/GenBank/DDBJ whole genome shotgun (WGS) entry which is preliminary data.</text>
</comment>
<evidence type="ECO:0000313" key="2">
    <source>
        <dbReference type="Proteomes" id="UP000789706"/>
    </source>
</evidence>
<proteinExistence type="predicted"/>
<accession>A0A9N9F7G1</accession>